<evidence type="ECO:0000313" key="4">
    <source>
        <dbReference type="Proteomes" id="UP000026682"/>
    </source>
</evidence>
<feature type="domain" description="FecR N-terminal" evidence="2">
    <location>
        <begin position="15"/>
        <end position="54"/>
    </location>
</feature>
<evidence type="ECO:0000259" key="1">
    <source>
        <dbReference type="Pfam" id="PF04773"/>
    </source>
</evidence>
<feature type="domain" description="FecR protein" evidence="1">
    <location>
        <begin position="116"/>
        <end position="213"/>
    </location>
</feature>
<evidence type="ECO:0000259" key="2">
    <source>
        <dbReference type="Pfam" id="PF16220"/>
    </source>
</evidence>
<dbReference type="Pfam" id="PF16220">
    <property type="entry name" value="DUF4880"/>
    <property type="match status" value="1"/>
</dbReference>
<dbReference type="RefSeq" id="WP_005015338.1">
    <property type="nucleotide sequence ID" value="NZ_JFZZ01000121.1"/>
</dbReference>
<sequence>MNASETDRLHPAIVEQAAQWMMRTLGAPGTDTEAACTAWRQADARHELAWQRMQGIRQDMGAVCVVPVSGTTAGQTILRYCEKRSRRNALKWAVGGFALGTAGWMSARQGVWDGGDVYRTATGEQRTVTLPDGTVLTMNTGSVVSLDFDAARRQLDLREGEIMIATAADSGGRPFRVKTSNAVLTPLGTRFAVRELDQGRRITRLTVFEGSVRAEPAARRQAARVVHAGEMAELDDRTLLFAAAIQEDQPAWANGMLVANRMRLDRFLDELARYRPGIVRCDAAVASREVTGAFRIDDTDRALEVLASVLGLQLRYRTRYWVSVGPRVA</sequence>
<dbReference type="PANTHER" id="PTHR30273:SF2">
    <property type="entry name" value="PROTEIN FECR"/>
    <property type="match status" value="1"/>
</dbReference>
<dbReference type="Pfam" id="PF04773">
    <property type="entry name" value="FecR"/>
    <property type="match status" value="1"/>
</dbReference>
<evidence type="ECO:0000313" key="3">
    <source>
        <dbReference type="EMBL" id="KAK88278.1"/>
    </source>
</evidence>
<dbReference type="InterPro" id="IPR006860">
    <property type="entry name" value="FecR"/>
</dbReference>
<proteinExistence type="predicted"/>
<organism evidence="3 4">
    <name type="scientific">Bordetella holmesii CDC-H585-BH</name>
    <dbReference type="NCBI Taxonomy" id="1331206"/>
    <lineage>
        <taxon>Bacteria</taxon>
        <taxon>Pseudomonadati</taxon>
        <taxon>Pseudomonadota</taxon>
        <taxon>Betaproteobacteria</taxon>
        <taxon>Burkholderiales</taxon>
        <taxon>Alcaligenaceae</taxon>
        <taxon>Bordetella</taxon>
    </lineage>
</organism>
<protein>
    <submittedName>
        <fullName evidence="3">Sigma factor regulatory protein, FecR/PupR family</fullName>
    </submittedName>
</protein>
<dbReference type="PANTHER" id="PTHR30273">
    <property type="entry name" value="PERIPLASMIC SIGNAL SENSOR AND SIGMA FACTOR ACTIVATOR FECR-RELATED"/>
    <property type="match status" value="1"/>
</dbReference>
<accession>A0A158M154</accession>
<reference evidence="3 4" key="1">
    <citation type="submission" date="2014-03" db="EMBL/GenBank/DDBJ databases">
        <title>Genome sequence of Bordetella holmseii.</title>
        <authorList>
            <person name="Harvill E."/>
            <person name="Goodfield L.L."/>
            <person name="Ivanov Y."/>
            <person name="Meyer J.A."/>
            <person name="Newth C."/>
            <person name="Cassiday P."/>
            <person name="Tondella M.L."/>
            <person name="Liao P."/>
            <person name="Zimmerman J."/>
            <person name="Meert K."/>
            <person name="Wessel D."/>
            <person name="Berger J."/>
            <person name="Dean J.M."/>
            <person name="Holubkov R."/>
            <person name="Burr J."/>
            <person name="Liu T."/>
            <person name="Brinkac L.M."/>
            <person name="Sanka R."/>
            <person name="Kim M."/>
            <person name="Losada L."/>
        </authorList>
    </citation>
    <scope>NUCLEOTIDE SEQUENCE [LARGE SCALE GENOMIC DNA]</scope>
    <source>
        <strain evidence="3 4">CDC-H585-BH</strain>
    </source>
</reference>
<dbReference type="STRING" id="35814.BBB42_13565"/>
<gene>
    <name evidence="3" type="ORF">L497_2084</name>
</gene>
<name>A0A158M154_9BORD</name>
<dbReference type="InterPro" id="IPR012373">
    <property type="entry name" value="Ferrdict_sens_TM"/>
</dbReference>
<dbReference type="GO" id="GO:0016989">
    <property type="term" value="F:sigma factor antagonist activity"/>
    <property type="evidence" value="ECO:0007669"/>
    <property type="project" value="TreeGrafter"/>
</dbReference>
<dbReference type="Gene3D" id="2.60.120.1440">
    <property type="match status" value="1"/>
</dbReference>
<dbReference type="PIRSF" id="PIRSF018266">
    <property type="entry name" value="FecR"/>
    <property type="match status" value="1"/>
</dbReference>
<dbReference type="AlphaFoldDB" id="A0A158M154"/>
<dbReference type="Proteomes" id="UP000026682">
    <property type="component" value="Unassembled WGS sequence"/>
</dbReference>
<dbReference type="EMBL" id="JFZZ01000121">
    <property type="protein sequence ID" value="KAK88278.1"/>
    <property type="molecule type" value="Genomic_DNA"/>
</dbReference>
<dbReference type="GeneID" id="93119154"/>
<dbReference type="InterPro" id="IPR032623">
    <property type="entry name" value="FecR_N"/>
</dbReference>
<comment type="caution">
    <text evidence="3">The sequence shown here is derived from an EMBL/GenBank/DDBJ whole genome shotgun (WGS) entry which is preliminary data.</text>
</comment>
<dbReference type="PATRIC" id="fig|1331206.3.peg.2992"/>